<dbReference type="InterPro" id="IPR041698">
    <property type="entry name" value="Methyltransf_25"/>
</dbReference>
<dbReference type="InterPro" id="IPR029063">
    <property type="entry name" value="SAM-dependent_MTases_sf"/>
</dbReference>
<dbReference type="Proteomes" id="UP000012589">
    <property type="component" value="Unassembled WGS sequence"/>
</dbReference>
<dbReference type="Gene3D" id="3.40.50.150">
    <property type="entry name" value="Vaccinia Virus protein VP39"/>
    <property type="match status" value="1"/>
</dbReference>
<dbReference type="OrthoDB" id="9791837at2"/>
<gene>
    <name evidence="2" type="ORF">C823_01275</name>
</gene>
<dbReference type="EMBL" id="AQFT01000039">
    <property type="protein sequence ID" value="EMZ33736.1"/>
    <property type="molecule type" value="Genomic_DNA"/>
</dbReference>
<protein>
    <recommendedName>
        <fullName evidence="1">Methyltransferase domain-containing protein</fullName>
    </recommendedName>
</protein>
<comment type="caution">
    <text evidence="2">The sequence shown here is derived from an EMBL/GenBank/DDBJ whole genome shotgun (WGS) entry which is preliminary data.</text>
</comment>
<dbReference type="Pfam" id="PF13649">
    <property type="entry name" value="Methyltransf_25"/>
    <property type="match status" value="1"/>
</dbReference>
<evidence type="ECO:0000259" key="1">
    <source>
        <dbReference type="Pfam" id="PF13649"/>
    </source>
</evidence>
<keyword evidence="3" id="KW-1185">Reference proteome</keyword>
<dbReference type="STRING" id="1235802.C823_01275"/>
<reference evidence="2 3" key="1">
    <citation type="journal article" date="2014" name="Genome Announc.">
        <title>Draft genome sequences of the altered schaedler flora, a defined bacterial community from gnotobiotic mice.</title>
        <authorList>
            <person name="Wannemuehler M.J."/>
            <person name="Overstreet A.M."/>
            <person name="Ward D.V."/>
            <person name="Phillips G.J."/>
        </authorList>
    </citation>
    <scope>NUCLEOTIDE SEQUENCE [LARGE SCALE GENOMIC DNA]</scope>
    <source>
        <strain evidence="2 3">ASF492</strain>
    </source>
</reference>
<feature type="domain" description="Methyltransferase" evidence="1">
    <location>
        <begin position="69"/>
        <end position="161"/>
    </location>
</feature>
<accession>N2AZY6</accession>
<dbReference type="HOGENOM" id="CLU_1128184_0_0_9"/>
<dbReference type="AlphaFoldDB" id="N2AZY6"/>
<evidence type="ECO:0000313" key="2">
    <source>
        <dbReference type="EMBL" id="EMZ33736.1"/>
    </source>
</evidence>
<organism evidence="2 3">
    <name type="scientific">Eubacterium plexicaudatum ASF492</name>
    <dbReference type="NCBI Taxonomy" id="1235802"/>
    <lineage>
        <taxon>Bacteria</taxon>
        <taxon>Bacillati</taxon>
        <taxon>Bacillota</taxon>
        <taxon>Clostridia</taxon>
        <taxon>Eubacteriales</taxon>
        <taxon>Eubacteriaceae</taxon>
        <taxon>Eubacterium</taxon>
    </lineage>
</organism>
<dbReference type="PATRIC" id="fig|1235802.3.peg.1363"/>
<sequence>MRVIQKVEDIDYMETKQFFKNRADKFKEDNPYAVTMYQDDHPELVRERNKKEIEKLKPMLAVDQDTKLLDVACGIGRWADAITENIKEYCGVDFSGELIKIANERNNRENFYFYEGAATDIASVLSEHKKGTYNTVLLIGILMYVNDKDLDGFLEQLEHVCDQHAKICIREPIGLQDRLTLKDFYSNELDDEYHAIYRTRDELMKFLNVGLIKKGFHIEKEGFLFEEDALNNRKETAQYFFILER</sequence>
<dbReference type="eggNOG" id="COG0500">
    <property type="taxonomic scope" value="Bacteria"/>
</dbReference>
<evidence type="ECO:0000313" key="3">
    <source>
        <dbReference type="Proteomes" id="UP000012589"/>
    </source>
</evidence>
<dbReference type="SUPFAM" id="SSF53335">
    <property type="entry name" value="S-adenosyl-L-methionine-dependent methyltransferases"/>
    <property type="match status" value="1"/>
</dbReference>
<proteinExistence type="predicted"/>
<name>N2AZY6_9FIRM</name>